<dbReference type="SMART" id="SM00220">
    <property type="entry name" value="S_TKc"/>
    <property type="match status" value="1"/>
</dbReference>
<dbReference type="Gene3D" id="3.30.200.20">
    <property type="entry name" value="Phosphorylase Kinase, domain 1"/>
    <property type="match status" value="1"/>
</dbReference>
<organism evidence="2 3">
    <name type="scientific">Entamoeba nuttalli</name>
    <dbReference type="NCBI Taxonomy" id="412467"/>
    <lineage>
        <taxon>Eukaryota</taxon>
        <taxon>Amoebozoa</taxon>
        <taxon>Evosea</taxon>
        <taxon>Archamoebae</taxon>
        <taxon>Mastigamoebida</taxon>
        <taxon>Entamoebidae</taxon>
        <taxon>Entamoeba</taxon>
    </lineage>
</organism>
<protein>
    <recommendedName>
        <fullName evidence="1">Protein kinase domain-containing protein</fullName>
    </recommendedName>
</protein>
<dbReference type="Gene3D" id="1.10.510.10">
    <property type="entry name" value="Transferase(Phosphotransferase) domain 1"/>
    <property type="match status" value="1"/>
</dbReference>
<proteinExistence type="predicted"/>
<comment type="caution">
    <text evidence="2">The sequence shown here is derived from an EMBL/GenBank/DDBJ whole genome shotgun (WGS) entry which is preliminary data.</text>
</comment>
<name>A0ABQ0DNW4_9EUKA</name>
<dbReference type="Proteomes" id="UP001628156">
    <property type="component" value="Unassembled WGS sequence"/>
</dbReference>
<dbReference type="InterPro" id="IPR000719">
    <property type="entry name" value="Prot_kinase_dom"/>
</dbReference>
<gene>
    <name evidence="2" type="ORF">ENUP19_0205G0034</name>
</gene>
<reference evidence="2 3" key="1">
    <citation type="journal article" date="2019" name="PLoS Negl. Trop. Dis.">
        <title>Whole genome sequencing of Entamoeba nuttalli reveals mammalian host-related molecular signatures and a novel octapeptide-repeat surface protein.</title>
        <authorList>
            <person name="Tanaka M."/>
            <person name="Makiuchi T."/>
            <person name="Komiyama T."/>
            <person name="Shiina T."/>
            <person name="Osaki K."/>
            <person name="Tachibana H."/>
        </authorList>
    </citation>
    <scope>NUCLEOTIDE SEQUENCE [LARGE SCALE GENOMIC DNA]</scope>
    <source>
        <strain evidence="2 3">P19-061405</strain>
    </source>
</reference>
<evidence type="ECO:0000313" key="3">
    <source>
        <dbReference type="Proteomes" id="UP001628156"/>
    </source>
</evidence>
<dbReference type="Pfam" id="PF00069">
    <property type="entry name" value="Pkinase"/>
    <property type="match status" value="1"/>
</dbReference>
<sequence>MSTSRRTVSQLFDIPETSYIQNDGISVGNEIAHGKFGTVFVAEVKKEFDVPRVSLRPSLQPPLRQSLSVIQAPPQRQRSRPSNTVYLFEKSKIESEGFDVPLSRQSIVAMERQNGVQRKRSQPLSPINTVRTYNQKLSVSTKPEKVAMKTQIIKKPRDFQETSYAECRIFKALAKLMTKRYCNNFIYMYQWFKSFVNESERQGDSEQKISFIMEYAEMTFAKRKSISKRELFEMQEVKEIIFQVIWALMIGQKELSFMHNDLHANNIMINKAKKDHYYFNPFDNSAWKTSIAVVKICDFGSSRIQVDGEIIGKGQELFDEYVDRLKFCESLQGFNYIQSKTLNEDKKLLTDFKKYLKNIKGTYWGLGDLLYHPFFDSLRVQPKFTKSMSVYSYKFEHPLCPKTDLQTSIL</sequence>
<dbReference type="PANTHER" id="PTHR24419:SF18">
    <property type="entry name" value="SERINE_THREONINE-PROTEIN KINASE HASPIN"/>
    <property type="match status" value="1"/>
</dbReference>
<accession>A0ABQ0DNW4</accession>
<feature type="domain" description="Protein kinase" evidence="1">
    <location>
        <begin position="25"/>
        <end position="410"/>
    </location>
</feature>
<dbReference type="PANTHER" id="PTHR24419">
    <property type="entry name" value="INTERLEUKIN-1 RECEPTOR-ASSOCIATED KINASE"/>
    <property type="match status" value="1"/>
</dbReference>
<dbReference type="PROSITE" id="PS50011">
    <property type="entry name" value="PROTEIN_KINASE_DOM"/>
    <property type="match status" value="1"/>
</dbReference>
<evidence type="ECO:0000313" key="2">
    <source>
        <dbReference type="EMBL" id="GAB1224526.1"/>
    </source>
</evidence>
<dbReference type="SUPFAM" id="SSF56112">
    <property type="entry name" value="Protein kinase-like (PK-like)"/>
    <property type="match status" value="1"/>
</dbReference>
<keyword evidence="3" id="KW-1185">Reference proteome</keyword>
<dbReference type="EMBL" id="BAAFRS010000205">
    <property type="protein sequence ID" value="GAB1224526.1"/>
    <property type="molecule type" value="Genomic_DNA"/>
</dbReference>
<evidence type="ECO:0000259" key="1">
    <source>
        <dbReference type="PROSITE" id="PS50011"/>
    </source>
</evidence>
<dbReference type="InterPro" id="IPR011009">
    <property type="entry name" value="Kinase-like_dom_sf"/>
</dbReference>